<gene>
    <name evidence="1" type="ORF">DAEQUDRAFT_553798</name>
</gene>
<dbReference type="EMBL" id="KV429039">
    <property type="protein sequence ID" value="KZT72918.1"/>
    <property type="molecule type" value="Genomic_DNA"/>
</dbReference>
<evidence type="ECO:0000313" key="2">
    <source>
        <dbReference type="Proteomes" id="UP000076727"/>
    </source>
</evidence>
<proteinExistence type="predicted"/>
<keyword evidence="2" id="KW-1185">Reference proteome</keyword>
<dbReference type="AlphaFoldDB" id="A0A165T4H2"/>
<reference evidence="1 2" key="1">
    <citation type="journal article" date="2016" name="Mol. Biol. Evol.">
        <title>Comparative Genomics of Early-Diverging Mushroom-Forming Fungi Provides Insights into the Origins of Lignocellulose Decay Capabilities.</title>
        <authorList>
            <person name="Nagy L.G."/>
            <person name="Riley R."/>
            <person name="Tritt A."/>
            <person name="Adam C."/>
            <person name="Daum C."/>
            <person name="Floudas D."/>
            <person name="Sun H."/>
            <person name="Yadav J.S."/>
            <person name="Pangilinan J."/>
            <person name="Larsson K.H."/>
            <person name="Matsuura K."/>
            <person name="Barry K."/>
            <person name="Labutti K."/>
            <person name="Kuo R."/>
            <person name="Ohm R.A."/>
            <person name="Bhattacharya S.S."/>
            <person name="Shirouzu T."/>
            <person name="Yoshinaga Y."/>
            <person name="Martin F.M."/>
            <person name="Grigoriev I.V."/>
            <person name="Hibbett D.S."/>
        </authorList>
    </citation>
    <scope>NUCLEOTIDE SEQUENCE [LARGE SCALE GENOMIC DNA]</scope>
    <source>
        <strain evidence="1 2">L-15889</strain>
    </source>
</reference>
<evidence type="ECO:0000313" key="1">
    <source>
        <dbReference type="EMBL" id="KZT72918.1"/>
    </source>
</evidence>
<name>A0A165T4H2_9APHY</name>
<sequence>MTRWSTWELGIATDSGAAGAGNERRRESLGAGVVAVGRLPCEARSRSSSVTVYRVTPTRPVDVTPQHDHLDAHSMSAPTMGALGPHCQPLQPALTVSCRLRSSLPHRSRLDRRRAPLEGVSFSFKLNHRKIRDLLNSVEGGRWLKNFIWCVQLLQLLLLSYLPTANDWSPCGYVLPGAWVCVASHATLYRQSHVSNTHKSCTAAVALSTSPVYRAVFANCA</sequence>
<accession>A0A165T4H2</accession>
<dbReference type="Proteomes" id="UP000076727">
    <property type="component" value="Unassembled WGS sequence"/>
</dbReference>
<protein>
    <submittedName>
        <fullName evidence="1">Uncharacterized protein</fullName>
    </submittedName>
</protein>
<organism evidence="1 2">
    <name type="scientific">Daedalea quercina L-15889</name>
    <dbReference type="NCBI Taxonomy" id="1314783"/>
    <lineage>
        <taxon>Eukaryota</taxon>
        <taxon>Fungi</taxon>
        <taxon>Dikarya</taxon>
        <taxon>Basidiomycota</taxon>
        <taxon>Agaricomycotina</taxon>
        <taxon>Agaricomycetes</taxon>
        <taxon>Polyporales</taxon>
        <taxon>Fomitopsis</taxon>
    </lineage>
</organism>